<sequence>MTEIAVPFTNNQGENDIRVTKVHQKISGCFRSMQGAEMFCLIRSYLSTCRKQDVSASLALELLFKNQLPDIFIEGVAE</sequence>
<evidence type="ECO:0000259" key="1">
    <source>
        <dbReference type="Pfam" id="PF03050"/>
    </source>
</evidence>
<feature type="domain" description="Transposase IS66 central" evidence="1">
    <location>
        <begin position="3"/>
        <end position="37"/>
    </location>
</feature>
<dbReference type="InterPro" id="IPR004291">
    <property type="entry name" value="Transposase_IS66_central"/>
</dbReference>
<accession>A0A1Q2GX30</accession>
<protein>
    <recommendedName>
        <fullName evidence="1">Transposase IS66 central domain-containing protein</fullName>
    </recommendedName>
</protein>
<evidence type="ECO:0000313" key="3">
    <source>
        <dbReference type="Proteomes" id="UP000188243"/>
    </source>
</evidence>
<organism evidence="2 3">
    <name type="scientific">Pseudoalteromonas aliena</name>
    <dbReference type="NCBI Taxonomy" id="247523"/>
    <lineage>
        <taxon>Bacteria</taxon>
        <taxon>Pseudomonadati</taxon>
        <taxon>Pseudomonadota</taxon>
        <taxon>Gammaproteobacteria</taxon>
        <taxon>Alteromonadales</taxon>
        <taxon>Pseudoalteromonadaceae</taxon>
        <taxon>Pseudoalteromonas</taxon>
    </lineage>
</organism>
<dbReference type="AlphaFoldDB" id="A0A1Q2GX30"/>
<dbReference type="STRING" id="247523.B0W48_07485"/>
<dbReference type="Pfam" id="PF03050">
    <property type="entry name" value="DDE_Tnp_IS66"/>
    <property type="match status" value="1"/>
</dbReference>
<dbReference type="KEGG" id="paln:B0W48_07485"/>
<evidence type="ECO:0000313" key="2">
    <source>
        <dbReference type="EMBL" id="AQP99654.1"/>
    </source>
</evidence>
<dbReference type="PANTHER" id="PTHR33678">
    <property type="entry name" value="BLL1576 PROTEIN"/>
    <property type="match status" value="1"/>
</dbReference>
<dbReference type="InterPro" id="IPR052344">
    <property type="entry name" value="Transposase-related"/>
</dbReference>
<dbReference type="Proteomes" id="UP000188243">
    <property type="component" value="Chromosome"/>
</dbReference>
<reference evidence="2 3" key="1">
    <citation type="submission" date="2017-02" db="EMBL/GenBank/DDBJ databases">
        <title>Complete genome sequence of the cold-active Pseudoalteromonas aliena strain EH1 isolated from Arctic seawater.</title>
        <authorList>
            <person name="Kim E."/>
            <person name="Heo E."/>
            <person name="Kim H."/>
            <person name="Kim D."/>
        </authorList>
    </citation>
    <scope>NUCLEOTIDE SEQUENCE [LARGE SCALE GENOMIC DNA]</scope>
    <source>
        <strain evidence="2 3">EH1</strain>
    </source>
</reference>
<dbReference type="EMBL" id="CP019628">
    <property type="protein sequence ID" value="AQP99654.1"/>
    <property type="molecule type" value="Genomic_DNA"/>
</dbReference>
<proteinExistence type="predicted"/>
<name>A0A1Q2GX30_9GAMM</name>
<dbReference type="PANTHER" id="PTHR33678:SF1">
    <property type="entry name" value="BLL1576 PROTEIN"/>
    <property type="match status" value="1"/>
</dbReference>
<gene>
    <name evidence="2" type="ORF">B0W48_07485</name>
</gene>